<reference evidence="2" key="1">
    <citation type="submission" date="2023-03" db="EMBL/GenBank/DDBJ databases">
        <title>Massive genome expansion in bonnet fungi (Mycena s.s.) driven by repeated elements and novel gene families across ecological guilds.</title>
        <authorList>
            <consortium name="Lawrence Berkeley National Laboratory"/>
            <person name="Harder C.B."/>
            <person name="Miyauchi S."/>
            <person name="Viragh M."/>
            <person name="Kuo A."/>
            <person name="Thoen E."/>
            <person name="Andreopoulos B."/>
            <person name="Lu D."/>
            <person name="Skrede I."/>
            <person name="Drula E."/>
            <person name="Henrissat B."/>
            <person name="Morin E."/>
            <person name="Kohler A."/>
            <person name="Barry K."/>
            <person name="LaButti K."/>
            <person name="Morin E."/>
            <person name="Salamov A."/>
            <person name="Lipzen A."/>
            <person name="Mereny Z."/>
            <person name="Hegedus B."/>
            <person name="Baldrian P."/>
            <person name="Stursova M."/>
            <person name="Weitz H."/>
            <person name="Taylor A."/>
            <person name="Grigoriev I.V."/>
            <person name="Nagy L.G."/>
            <person name="Martin F."/>
            <person name="Kauserud H."/>
        </authorList>
    </citation>
    <scope>NUCLEOTIDE SEQUENCE</scope>
    <source>
        <strain evidence="2">CBHHK002</strain>
    </source>
</reference>
<dbReference type="EMBL" id="JARIHO010000105">
    <property type="protein sequence ID" value="KAJ7303491.1"/>
    <property type="molecule type" value="Genomic_DNA"/>
</dbReference>
<evidence type="ECO:0000259" key="1">
    <source>
        <dbReference type="Pfam" id="PF20209"/>
    </source>
</evidence>
<evidence type="ECO:0000313" key="3">
    <source>
        <dbReference type="Proteomes" id="UP001218218"/>
    </source>
</evidence>
<name>A0AAD7E9I3_9AGAR</name>
<dbReference type="Proteomes" id="UP001218218">
    <property type="component" value="Unassembled WGS sequence"/>
</dbReference>
<dbReference type="Pfam" id="PF20209">
    <property type="entry name" value="DUF6570"/>
    <property type="match status" value="1"/>
</dbReference>
<dbReference type="AlphaFoldDB" id="A0AAD7E9I3"/>
<dbReference type="InterPro" id="IPR046700">
    <property type="entry name" value="DUF6570"/>
</dbReference>
<organism evidence="2 3">
    <name type="scientific">Mycena albidolilacea</name>
    <dbReference type="NCBI Taxonomy" id="1033008"/>
    <lineage>
        <taxon>Eukaryota</taxon>
        <taxon>Fungi</taxon>
        <taxon>Dikarya</taxon>
        <taxon>Basidiomycota</taxon>
        <taxon>Agaricomycotina</taxon>
        <taxon>Agaricomycetes</taxon>
        <taxon>Agaricomycetidae</taxon>
        <taxon>Agaricales</taxon>
        <taxon>Marasmiineae</taxon>
        <taxon>Mycenaceae</taxon>
        <taxon>Mycena</taxon>
    </lineage>
</organism>
<feature type="non-terminal residue" evidence="2">
    <location>
        <position position="216"/>
    </location>
</feature>
<protein>
    <recommendedName>
        <fullName evidence="1">DUF6570 domain-containing protein</fullName>
    </recommendedName>
</protein>
<keyword evidence="3" id="KW-1185">Reference proteome</keyword>
<accession>A0AAD7E9I3</accession>
<feature type="domain" description="DUF6570" evidence="1">
    <location>
        <begin position="54"/>
        <end position="184"/>
    </location>
</feature>
<sequence>MTALDVDWSLLQAKDVTRKERLSSDDPVSELDGPVLAKGCDQVCTECEAKLVTGATPTHSLANNLWIGELPWQLKGHTWAEKMMIAKVRHNRCVVRVASGRGKLVANAIMFATPIRKVYNVLPLSCDELSEVLAFVFLGSAKPTGEDFVRTPMFVRRQRVKDALDWLKLNHRDYHTLETSDANLIDLPEEGIPCGVEWKKTEEGESNLVPEAMSVD</sequence>
<evidence type="ECO:0000313" key="2">
    <source>
        <dbReference type="EMBL" id="KAJ7303491.1"/>
    </source>
</evidence>
<gene>
    <name evidence="2" type="ORF">DFH08DRAFT_722068</name>
</gene>
<proteinExistence type="predicted"/>
<comment type="caution">
    <text evidence="2">The sequence shown here is derived from an EMBL/GenBank/DDBJ whole genome shotgun (WGS) entry which is preliminary data.</text>
</comment>